<dbReference type="NCBIfam" id="NF002633">
    <property type="entry name" value="PRK02304.1-2"/>
    <property type="match status" value="1"/>
</dbReference>
<dbReference type="NCBIfam" id="NF002636">
    <property type="entry name" value="PRK02304.1-5"/>
    <property type="match status" value="1"/>
</dbReference>
<organism evidence="14 15">
    <name type="scientific">Symbiobacterium thermophilum</name>
    <dbReference type="NCBI Taxonomy" id="2734"/>
    <lineage>
        <taxon>Bacteria</taxon>
        <taxon>Bacillati</taxon>
        <taxon>Bacillota</taxon>
        <taxon>Clostridia</taxon>
        <taxon>Eubacteriales</taxon>
        <taxon>Symbiobacteriaceae</taxon>
        <taxon>Symbiobacterium</taxon>
    </lineage>
</organism>
<comment type="function">
    <text evidence="2 12">Catalyzes a salvage reaction resulting in the formation of AMP, that is energically less costly than de novo synthesis.</text>
</comment>
<sequence>MDFKSKIRTVDDFPKPGISFKDITTLLKDGEAFHAAIETMAAHFEPLGIDMVTGPEARGYIFASALAFRLRAGFVPIRKPGKLPWKTRSISYQLEYGEDRLEVHEDAFQPGQKVLVVDDLLATGGTIRATIDLVESLGAKVVGVAVLIELSDLGGRKRLEGHDVISLVQF</sequence>
<dbReference type="PANTHER" id="PTHR32315">
    <property type="entry name" value="ADENINE PHOSPHORIBOSYLTRANSFERASE"/>
    <property type="match status" value="1"/>
</dbReference>
<evidence type="ECO:0000256" key="9">
    <source>
        <dbReference type="ARBA" id="ARBA00022676"/>
    </source>
</evidence>
<evidence type="ECO:0000256" key="7">
    <source>
        <dbReference type="ARBA" id="ARBA00011893"/>
    </source>
</evidence>
<comment type="catalytic activity">
    <reaction evidence="1 12">
        <text>AMP + diphosphate = 5-phospho-alpha-D-ribose 1-diphosphate + adenine</text>
        <dbReference type="Rhea" id="RHEA:16609"/>
        <dbReference type="ChEBI" id="CHEBI:16708"/>
        <dbReference type="ChEBI" id="CHEBI:33019"/>
        <dbReference type="ChEBI" id="CHEBI:58017"/>
        <dbReference type="ChEBI" id="CHEBI:456215"/>
        <dbReference type="EC" id="2.4.2.7"/>
    </reaction>
</comment>
<evidence type="ECO:0000256" key="11">
    <source>
        <dbReference type="ARBA" id="ARBA00022726"/>
    </source>
</evidence>
<dbReference type="InterPro" id="IPR000836">
    <property type="entry name" value="PRTase_dom"/>
</dbReference>
<keyword evidence="11 12" id="KW-0660">Purine salvage</keyword>
<dbReference type="NCBIfam" id="TIGR01090">
    <property type="entry name" value="apt"/>
    <property type="match status" value="1"/>
</dbReference>
<evidence type="ECO:0000256" key="2">
    <source>
        <dbReference type="ARBA" id="ARBA00003968"/>
    </source>
</evidence>
<reference evidence="14" key="1">
    <citation type="submission" date="2017-11" db="EMBL/GenBank/DDBJ databases">
        <title>Three new genomes from thermophilic consortium.</title>
        <authorList>
            <person name="Quaggio R."/>
            <person name="Amgarten D."/>
            <person name="Setubal J.C."/>
        </authorList>
    </citation>
    <scope>NUCLEOTIDE SEQUENCE</scope>
    <source>
        <strain evidence="14">ZCTH01-B2</strain>
    </source>
</reference>
<dbReference type="CDD" id="cd06223">
    <property type="entry name" value="PRTases_typeI"/>
    <property type="match status" value="1"/>
</dbReference>
<evidence type="ECO:0000313" key="15">
    <source>
        <dbReference type="Proteomes" id="UP000732377"/>
    </source>
</evidence>
<dbReference type="FunFam" id="3.40.50.2020:FF:000004">
    <property type="entry name" value="Adenine phosphoribosyltransferase"/>
    <property type="match status" value="1"/>
</dbReference>
<dbReference type="EC" id="2.4.2.7" evidence="7 12"/>
<comment type="subcellular location">
    <subcellularLocation>
        <location evidence="3 12">Cytoplasm</location>
    </subcellularLocation>
</comment>
<evidence type="ECO:0000256" key="3">
    <source>
        <dbReference type="ARBA" id="ARBA00004496"/>
    </source>
</evidence>
<dbReference type="RefSeq" id="WP_273380080.1">
    <property type="nucleotide sequence ID" value="NZ_JACSIR010000376.1"/>
</dbReference>
<dbReference type="InterPro" id="IPR029057">
    <property type="entry name" value="PRTase-like"/>
</dbReference>
<comment type="caution">
    <text evidence="14">The sequence shown here is derived from an EMBL/GenBank/DDBJ whole genome shotgun (WGS) entry which is preliminary data.</text>
</comment>
<dbReference type="AlphaFoldDB" id="A0A953ICS2"/>
<dbReference type="SUPFAM" id="SSF53271">
    <property type="entry name" value="PRTase-like"/>
    <property type="match status" value="1"/>
</dbReference>
<evidence type="ECO:0000256" key="10">
    <source>
        <dbReference type="ARBA" id="ARBA00022679"/>
    </source>
</evidence>
<proteinExistence type="inferred from homology"/>
<comment type="similarity">
    <text evidence="5 12">Belongs to the purine/pyrimidine phosphoribosyltransferase family.</text>
</comment>
<gene>
    <name evidence="12" type="primary">apt</name>
    <name evidence="14" type="ORF">CWE10_12215</name>
</gene>
<protein>
    <recommendedName>
        <fullName evidence="7 12">Adenine phosphoribosyltransferase</fullName>
        <shortName evidence="12">APRT</shortName>
        <ecNumber evidence="7 12">2.4.2.7</ecNumber>
    </recommendedName>
</protein>
<evidence type="ECO:0000256" key="4">
    <source>
        <dbReference type="ARBA" id="ARBA00004659"/>
    </source>
</evidence>
<evidence type="ECO:0000313" key="14">
    <source>
        <dbReference type="EMBL" id="MBY6276954.1"/>
    </source>
</evidence>
<evidence type="ECO:0000256" key="12">
    <source>
        <dbReference type="HAMAP-Rule" id="MF_00004"/>
    </source>
</evidence>
<dbReference type="Pfam" id="PF00156">
    <property type="entry name" value="Pribosyltran"/>
    <property type="match status" value="1"/>
</dbReference>
<evidence type="ECO:0000256" key="5">
    <source>
        <dbReference type="ARBA" id="ARBA00008391"/>
    </source>
</evidence>
<dbReference type="GO" id="GO:0016208">
    <property type="term" value="F:AMP binding"/>
    <property type="evidence" value="ECO:0007669"/>
    <property type="project" value="TreeGrafter"/>
</dbReference>
<keyword evidence="10 12" id="KW-0808">Transferase</keyword>
<dbReference type="GO" id="GO:0006168">
    <property type="term" value="P:adenine salvage"/>
    <property type="evidence" value="ECO:0007669"/>
    <property type="project" value="InterPro"/>
</dbReference>
<feature type="domain" description="Phosphoribosyltransferase" evidence="13">
    <location>
        <begin position="28"/>
        <end position="158"/>
    </location>
</feature>
<dbReference type="HAMAP" id="MF_00004">
    <property type="entry name" value="Aden_phosphoribosyltr"/>
    <property type="match status" value="1"/>
</dbReference>
<dbReference type="EMBL" id="PIUK01000123">
    <property type="protein sequence ID" value="MBY6276954.1"/>
    <property type="molecule type" value="Genomic_DNA"/>
</dbReference>
<dbReference type="InterPro" id="IPR050054">
    <property type="entry name" value="UPRTase/APRTase"/>
</dbReference>
<dbReference type="NCBIfam" id="NF002634">
    <property type="entry name" value="PRK02304.1-3"/>
    <property type="match status" value="1"/>
</dbReference>
<dbReference type="GO" id="GO:0006166">
    <property type="term" value="P:purine ribonucleoside salvage"/>
    <property type="evidence" value="ECO:0007669"/>
    <property type="project" value="UniProtKB-UniRule"/>
</dbReference>
<dbReference type="GO" id="GO:0005737">
    <property type="term" value="C:cytoplasm"/>
    <property type="evidence" value="ECO:0007669"/>
    <property type="project" value="UniProtKB-SubCell"/>
</dbReference>
<accession>A0A953ICS2</accession>
<evidence type="ECO:0000259" key="13">
    <source>
        <dbReference type="Pfam" id="PF00156"/>
    </source>
</evidence>
<dbReference type="GO" id="GO:0002055">
    <property type="term" value="F:adenine binding"/>
    <property type="evidence" value="ECO:0007669"/>
    <property type="project" value="TreeGrafter"/>
</dbReference>
<evidence type="ECO:0000256" key="1">
    <source>
        <dbReference type="ARBA" id="ARBA00000868"/>
    </source>
</evidence>
<comment type="subunit">
    <text evidence="6 12">Homodimer.</text>
</comment>
<dbReference type="Gene3D" id="3.40.50.2020">
    <property type="match status" value="1"/>
</dbReference>
<dbReference type="GO" id="GO:0003999">
    <property type="term" value="F:adenine phosphoribosyltransferase activity"/>
    <property type="evidence" value="ECO:0007669"/>
    <property type="project" value="UniProtKB-UniRule"/>
</dbReference>
<dbReference type="InterPro" id="IPR005764">
    <property type="entry name" value="Ade_phspho_trans"/>
</dbReference>
<name>A0A953ICS2_SYMTR</name>
<evidence type="ECO:0000256" key="8">
    <source>
        <dbReference type="ARBA" id="ARBA00022490"/>
    </source>
</evidence>
<dbReference type="PANTHER" id="PTHR32315:SF3">
    <property type="entry name" value="ADENINE PHOSPHORIBOSYLTRANSFERASE"/>
    <property type="match status" value="1"/>
</dbReference>
<keyword evidence="8 12" id="KW-0963">Cytoplasm</keyword>
<evidence type="ECO:0000256" key="6">
    <source>
        <dbReference type="ARBA" id="ARBA00011738"/>
    </source>
</evidence>
<keyword evidence="9 12" id="KW-0328">Glycosyltransferase</keyword>
<comment type="pathway">
    <text evidence="4 12">Purine metabolism; AMP biosynthesis via salvage pathway; AMP from adenine: step 1/1.</text>
</comment>
<dbReference type="GO" id="GO:0044209">
    <property type="term" value="P:AMP salvage"/>
    <property type="evidence" value="ECO:0007669"/>
    <property type="project" value="UniProtKB-UniRule"/>
</dbReference>
<dbReference type="Proteomes" id="UP000732377">
    <property type="component" value="Unassembled WGS sequence"/>
</dbReference>